<dbReference type="Proteomes" id="UP000288943">
    <property type="component" value="Chromosome"/>
</dbReference>
<dbReference type="EMBL" id="JAMDMJ010000013">
    <property type="protein sequence ID" value="MCY9596422.1"/>
    <property type="molecule type" value="Genomic_DNA"/>
</dbReference>
<gene>
    <name evidence="1" type="ORF">M5X16_11630</name>
    <name evidence="2" type="ORF">PC41400_17925</name>
</gene>
<evidence type="ECO:0000313" key="3">
    <source>
        <dbReference type="Proteomes" id="UP000288943"/>
    </source>
</evidence>
<dbReference type="GeneID" id="95376674"/>
<proteinExistence type="predicted"/>
<keyword evidence="4" id="KW-1185">Reference proteome</keyword>
<accession>A0A410WYB8</accession>
<evidence type="ECO:0008006" key="5">
    <source>
        <dbReference type="Google" id="ProtNLM"/>
    </source>
</evidence>
<evidence type="ECO:0000313" key="2">
    <source>
        <dbReference type="EMBL" id="QAV19439.1"/>
    </source>
</evidence>
<evidence type="ECO:0000313" key="1">
    <source>
        <dbReference type="EMBL" id="MCY9596422.1"/>
    </source>
</evidence>
<evidence type="ECO:0000313" key="4">
    <source>
        <dbReference type="Proteomes" id="UP001527202"/>
    </source>
</evidence>
<reference evidence="1 4" key="2">
    <citation type="submission" date="2022-05" db="EMBL/GenBank/DDBJ databases">
        <title>Genome Sequencing of Bee-Associated Microbes.</title>
        <authorList>
            <person name="Dunlap C."/>
        </authorList>
    </citation>
    <scope>NUCLEOTIDE SEQUENCE [LARGE SCALE GENOMIC DNA]</scope>
    <source>
        <strain evidence="1 4">NRRL B-23120</strain>
    </source>
</reference>
<organism evidence="2 3">
    <name type="scientific">Paenibacillus chitinolyticus</name>
    <dbReference type="NCBI Taxonomy" id="79263"/>
    <lineage>
        <taxon>Bacteria</taxon>
        <taxon>Bacillati</taxon>
        <taxon>Bacillota</taxon>
        <taxon>Bacilli</taxon>
        <taxon>Bacillales</taxon>
        <taxon>Paenibacillaceae</taxon>
        <taxon>Paenibacillus</taxon>
    </lineage>
</organism>
<dbReference type="KEGG" id="pchi:PC41400_17925"/>
<protein>
    <recommendedName>
        <fullName evidence="5">HNH endonuclease</fullName>
    </recommendedName>
</protein>
<dbReference type="AlphaFoldDB" id="A0A410WYB8"/>
<dbReference type="EMBL" id="CP026520">
    <property type="protein sequence ID" value="QAV19439.1"/>
    <property type="molecule type" value="Genomic_DNA"/>
</dbReference>
<dbReference type="Gene3D" id="1.10.30.50">
    <property type="match status" value="1"/>
</dbReference>
<reference evidence="2 3" key="1">
    <citation type="submission" date="2018-01" db="EMBL/GenBank/DDBJ databases">
        <title>The whole genome sequencing and assembly of Paenibacillus chitinolyticus KCCM 41400 strain.</title>
        <authorList>
            <person name="Kim J.-Y."/>
            <person name="Park M.-K."/>
            <person name="Lee Y.-J."/>
            <person name="Yi H."/>
            <person name="Bahn Y.-S."/>
            <person name="Kim J.F."/>
            <person name="Lee D.-W."/>
        </authorList>
    </citation>
    <scope>NUCLEOTIDE SEQUENCE [LARGE SCALE GENOMIC DNA]</scope>
    <source>
        <strain evidence="2 3">KCCM 41400</strain>
    </source>
</reference>
<dbReference type="OrthoDB" id="9816185at2"/>
<dbReference type="RefSeq" id="WP_053228630.1">
    <property type="nucleotide sequence ID" value="NZ_CP026520.1"/>
</dbReference>
<name>A0A410WYB8_9BACL</name>
<dbReference type="Proteomes" id="UP001527202">
    <property type="component" value="Unassembled WGS sequence"/>
</dbReference>
<sequence>MIQINQDRRVNLDDIAAEHLAYYQSKIEKKIDTYLAGRLPREQRAFLQHVRSKLRTILIGSPEELERFSEETERQYPAVVAQLRQAKKPKKGKPVPFPEKVRKLFNYEAFTKRYDSSKWGAYRLAMLLGVQVCVYCNRQYTHTYNSDIGRVRPHFDHFLDKATHPYLAISMYNLIPCCSVCNSSLKGSETFSIRTHLHPYLEGTGEHIRFSVRFKGSSTDYTKLWVGNSDVFDIVLKADPGTKAPLTFLKRAIRTTRTFKIKELYQFHKDYAAELVVKAQIYDDAHIRSLLADFPQLFRSREDVLRMLTANYTKAEDADKRVLAKLTMDIAKEFGLS</sequence>